<dbReference type="Proteomes" id="UP000603352">
    <property type="component" value="Unassembled WGS sequence"/>
</dbReference>
<evidence type="ECO:0000313" key="5">
    <source>
        <dbReference type="EMBL" id="GGB41944.1"/>
    </source>
</evidence>
<sequence>MTENRPLASRPAAAPLQSHGGRWGDAPIRLGLRLNHAAVLRQAGDGLRPDMARLAEATMRAGADSVVLRVDDQGGLISADDLRRIRDRVRAPLTLELRPDPARLDWLLALEPAAVTLLPPADGDVAAGHDGLARMVDGLGAAGIAVVMLVAPESDQIEAVRAAGVRSVEIDTTRYGEADPQHRGPLFQQLRQAAIQARGLGLGIQAGHGLDFATLAPVAALPHLQGITCGRFLIAEALFIGIEDAVRHTRRLIDAARRQARRHAAQTGG</sequence>
<dbReference type="InterPro" id="IPR013785">
    <property type="entry name" value="Aldolase_TIM"/>
</dbReference>
<comment type="caution">
    <text evidence="5">The sequence shown here is derived from an EMBL/GenBank/DDBJ whole genome shotgun (WGS) entry which is preliminary data.</text>
</comment>
<evidence type="ECO:0000256" key="2">
    <source>
        <dbReference type="ARBA" id="ARBA00022679"/>
    </source>
</evidence>
<dbReference type="InterPro" id="IPR004569">
    <property type="entry name" value="PyrdxlP_synth_PdxJ"/>
</dbReference>
<proteinExistence type="predicted"/>
<dbReference type="SUPFAM" id="SSF63892">
    <property type="entry name" value="Pyridoxine 5'-phosphate synthase"/>
    <property type="match status" value="1"/>
</dbReference>
<evidence type="ECO:0000313" key="6">
    <source>
        <dbReference type="Proteomes" id="UP000603352"/>
    </source>
</evidence>
<keyword evidence="6" id="KW-1185">Reference proteome</keyword>
<keyword evidence="3" id="KW-0664">Pyridoxine biosynthesis</keyword>
<dbReference type="Gene3D" id="3.20.20.70">
    <property type="entry name" value="Aldolase class I"/>
    <property type="match status" value="1"/>
</dbReference>
<dbReference type="PANTHER" id="PTHR30456">
    <property type="entry name" value="PYRIDOXINE 5'-PHOSPHATE SYNTHASE"/>
    <property type="match status" value="1"/>
</dbReference>
<organism evidence="5 6">
    <name type="scientific">Tistrella bauzanensis</name>
    <dbReference type="NCBI Taxonomy" id="657419"/>
    <lineage>
        <taxon>Bacteria</taxon>
        <taxon>Pseudomonadati</taxon>
        <taxon>Pseudomonadota</taxon>
        <taxon>Alphaproteobacteria</taxon>
        <taxon>Geminicoccales</taxon>
        <taxon>Geminicoccaceae</taxon>
        <taxon>Tistrella</taxon>
    </lineage>
</organism>
<keyword evidence="2" id="KW-0808">Transferase</keyword>
<name>A0ABQ1IHP3_9PROT</name>
<feature type="compositionally biased region" description="Low complexity" evidence="4">
    <location>
        <begin position="1"/>
        <end position="16"/>
    </location>
</feature>
<reference evidence="6" key="1">
    <citation type="journal article" date="2019" name="Int. J. Syst. Evol. Microbiol.">
        <title>The Global Catalogue of Microorganisms (GCM) 10K type strain sequencing project: providing services to taxonomists for standard genome sequencing and annotation.</title>
        <authorList>
            <consortium name="The Broad Institute Genomics Platform"/>
            <consortium name="The Broad Institute Genome Sequencing Center for Infectious Disease"/>
            <person name="Wu L."/>
            <person name="Ma J."/>
        </authorList>
    </citation>
    <scope>NUCLEOTIDE SEQUENCE [LARGE SCALE GENOMIC DNA]</scope>
    <source>
        <strain evidence="6">CGMCC 1.10188</strain>
    </source>
</reference>
<evidence type="ECO:0000256" key="4">
    <source>
        <dbReference type="SAM" id="MobiDB-lite"/>
    </source>
</evidence>
<dbReference type="InterPro" id="IPR036130">
    <property type="entry name" value="Pyridoxine-5'_phos_synth"/>
</dbReference>
<feature type="region of interest" description="Disordered" evidence="4">
    <location>
        <begin position="1"/>
        <end position="20"/>
    </location>
</feature>
<dbReference type="PANTHER" id="PTHR30456:SF0">
    <property type="entry name" value="PYRIDOXINE 5'-PHOSPHATE SYNTHASE"/>
    <property type="match status" value="1"/>
</dbReference>
<protein>
    <submittedName>
        <fullName evidence="5">Pyridoxine 5'-phosphate synthase</fullName>
    </submittedName>
</protein>
<dbReference type="RefSeq" id="WP_188578151.1">
    <property type="nucleotide sequence ID" value="NZ_BMDZ01000026.1"/>
</dbReference>
<dbReference type="EMBL" id="BMDZ01000026">
    <property type="protein sequence ID" value="GGB41944.1"/>
    <property type="molecule type" value="Genomic_DNA"/>
</dbReference>
<accession>A0ABQ1IHP3</accession>
<keyword evidence="1" id="KW-0963">Cytoplasm</keyword>
<evidence type="ECO:0000256" key="3">
    <source>
        <dbReference type="ARBA" id="ARBA00023096"/>
    </source>
</evidence>
<gene>
    <name evidence="5" type="primary">pdxJ</name>
    <name evidence="5" type="ORF">GCM10011505_24200</name>
</gene>
<evidence type="ECO:0000256" key="1">
    <source>
        <dbReference type="ARBA" id="ARBA00022490"/>
    </source>
</evidence>
<dbReference type="Pfam" id="PF03740">
    <property type="entry name" value="PdxJ"/>
    <property type="match status" value="1"/>
</dbReference>